<dbReference type="InterPro" id="IPR036086">
    <property type="entry name" value="ParB/Sulfiredoxin_sf"/>
</dbReference>
<gene>
    <name evidence="3" type="ORF">CLV74_106135</name>
</gene>
<dbReference type="Proteomes" id="UP000238392">
    <property type="component" value="Unassembled WGS sequence"/>
</dbReference>
<dbReference type="GO" id="GO:0007059">
    <property type="term" value="P:chromosome segregation"/>
    <property type="evidence" value="ECO:0007669"/>
    <property type="project" value="TreeGrafter"/>
</dbReference>
<evidence type="ECO:0000313" key="3">
    <source>
        <dbReference type="EMBL" id="PRY89433.1"/>
    </source>
</evidence>
<evidence type="ECO:0000313" key="4">
    <source>
        <dbReference type="Proteomes" id="UP000238392"/>
    </source>
</evidence>
<comment type="caution">
    <text evidence="3">The sequence shown here is derived from an EMBL/GenBank/DDBJ whole genome shotgun (WGS) entry which is preliminary data.</text>
</comment>
<dbReference type="InterPro" id="IPR050336">
    <property type="entry name" value="Chromosome_partition/occlusion"/>
</dbReference>
<dbReference type="InterPro" id="IPR003115">
    <property type="entry name" value="ParB_N"/>
</dbReference>
<evidence type="ECO:0000259" key="2">
    <source>
        <dbReference type="SMART" id="SM00470"/>
    </source>
</evidence>
<keyword evidence="4" id="KW-1185">Reference proteome</keyword>
<sequence length="369" mass="40226">MAKKRRMFSIDMPTEAAPVQSAPEALAPATQSRRGPMASAITEAAESHRQRQEIEAQIRAENDALAHEHVRLKNMGLIIELVPINAIHTDKLVRDRAVAPDPELAELKDSIVEIGLSNPIRVEARDDGGYELIQGFRRLCAYKELAKTLGQEKWSAIPAVVTSAGDTLEDLYRRMVDENLVRKDISFAEMAQLALEYARDPATEEQDPDKVVALLFKSAGYQKRSYIRSFIKLIDALGGDLRHPTHLPRALGLALVALVEKAPADVDALRAKLAAMPERSVSEELDLLRVAVGVTEKAMPETGPKAPAPSAKPARLRLGFERNGTAVQCTAVDGKLEIKTSRDFSALDAAALERALSEFLDQLDGGAGS</sequence>
<dbReference type="SMART" id="SM00470">
    <property type="entry name" value="ParB"/>
    <property type="match status" value="1"/>
</dbReference>
<organism evidence="3 4">
    <name type="scientific">Donghicola tyrosinivorans</name>
    <dbReference type="NCBI Taxonomy" id="1652492"/>
    <lineage>
        <taxon>Bacteria</taxon>
        <taxon>Pseudomonadati</taxon>
        <taxon>Pseudomonadota</taxon>
        <taxon>Alphaproteobacteria</taxon>
        <taxon>Rhodobacterales</taxon>
        <taxon>Roseobacteraceae</taxon>
        <taxon>Donghicola</taxon>
    </lineage>
</organism>
<dbReference type="OrthoDB" id="7656008at2"/>
<evidence type="ECO:0000256" key="1">
    <source>
        <dbReference type="SAM" id="MobiDB-lite"/>
    </source>
</evidence>
<reference evidence="3 4" key="1">
    <citation type="submission" date="2018-03" db="EMBL/GenBank/DDBJ databases">
        <title>Genomic Encyclopedia of Archaeal and Bacterial Type Strains, Phase II (KMG-II): from individual species to whole genera.</title>
        <authorList>
            <person name="Goeker M."/>
        </authorList>
    </citation>
    <scope>NUCLEOTIDE SEQUENCE [LARGE SCALE GENOMIC DNA]</scope>
    <source>
        <strain evidence="3 4">DSM 100212</strain>
    </source>
</reference>
<dbReference type="GO" id="GO:0005694">
    <property type="term" value="C:chromosome"/>
    <property type="evidence" value="ECO:0007669"/>
    <property type="project" value="TreeGrafter"/>
</dbReference>
<dbReference type="SUPFAM" id="SSF110849">
    <property type="entry name" value="ParB/Sulfiredoxin"/>
    <property type="match status" value="1"/>
</dbReference>
<proteinExistence type="predicted"/>
<dbReference type="Pfam" id="PF02195">
    <property type="entry name" value="ParB_N"/>
    <property type="match status" value="1"/>
</dbReference>
<name>A0A2T0WRU3_9RHOB</name>
<protein>
    <submittedName>
        <fullName evidence="3">ParB family chromosome partitioning protein</fullName>
    </submittedName>
</protein>
<dbReference type="EMBL" id="PVTQ01000006">
    <property type="protein sequence ID" value="PRY89433.1"/>
    <property type="molecule type" value="Genomic_DNA"/>
</dbReference>
<dbReference type="PANTHER" id="PTHR33375">
    <property type="entry name" value="CHROMOSOME-PARTITIONING PROTEIN PARB-RELATED"/>
    <property type="match status" value="1"/>
</dbReference>
<dbReference type="RefSeq" id="WP_106264693.1">
    <property type="nucleotide sequence ID" value="NZ_PVTQ01000006.1"/>
</dbReference>
<feature type="domain" description="ParB-like N-terminal" evidence="2">
    <location>
        <begin position="80"/>
        <end position="180"/>
    </location>
</feature>
<dbReference type="AlphaFoldDB" id="A0A2T0WRU3"/>
<feature type="region of interest" description="Disordered" evidence="1">
    <location>
        <begin position="1"/>
        <end position="50"/>
    </location>
</feature>
<accession>A0A2T0WRU3</accession>
<dbReference type="Gene3D" id="3.90.1530.10">
    <property type="entry name" value="Conserved hypothetical protein from pyrococcus furiosus pfu- 392566-001, ParB domain"/>
    <property type="match status" value="1"/>
</dbReference>
<dbReference type="PANTHER" id="PTHR33375:SF1">
    <property type="entry name" value="CHROMOSOME-PARTITIONING PROTEIN PARB-RELATED"/>
    <property type="match status" value="1"/>
</dbReference>